<evidence type="ECO:0000256" key="1">
    <source>
        <dbReference type="ARBA" id="ARBA00005656"/>
    </source>
</evidence>
<dbReference type="Pfam" id="PF01515">
    <property type="entry name" value="PTA_PTB"/>
    <property type="match status" value="1"/>
</dbReference>
<protein>
    <submittedName>
        <fullName evidence="5">Bifunctional enoyl-CoA hydratase/phosphate acetyltransferase</fullName>
    </submittedName>
</protein>
<dbReference type="GO" id="GO:0016746">
    <property type="term" value="F:acyltransferase activity"/>
    <property type="evidence" value="ECO:0007669"/>
    <property type="project" value="UniProtKB-KW"/>
</dbReference>
<keyword evidence="3" id="KW-0012">Acyltransferase</keyword>
<gene>
    <name evidence="5" type="ORF">HZF24_17030</name>
</gene>
<keyword evidence="6" id="KW-1185">Reference proteome</keyword>
<dbReference type="EMBL" id="JACBNQ010000030">
    <property type="protein sequence ID" value="NYB75855.1"/>
    <property type="molecule type" value="Genomic_DNA"/>
</dbReference>
<proteinExistence type="inferred from homology"/>
<dbReference type="InterPro" id="IPR050500">
    <property type="entry name" value="Phos_Acetyltrans/Butyryltrans"/>
</dbReference>
<dbReference type="PANTHER" id="PTHR43356">
    <property type="entry name" value="PHOSPHATE ACETYLTRANSFERASE"/>
    <property type="match status" value="1"/>
</dbReference>
<keyword evidence="2" id="KW-0808">Transferase</keyword>
<dbReference type="InterPro" id="IPR012147">
    <property type="entry name" value="P_Ac_Bu_trans"/>
</dbReference>
<sequence length="297" mass="31766">MIKNFEHLLKLAKQKESKKVAVVAADDLEVLEVISKAEELNLAEFILIGDMNKMKKIIEENSLNIKSELADEKDHKKAADLAVDLIVQGKAGSLMKGMLHSSVFLKAILNKEKGLNTGRHITQISVLEKENKDGLLFITDCAITVNPDLLGKKEVLENAVDLAHKLGNEMPKVAVLASLEVVNPDMQDTIDAAVLSKMADRGQIKGCIVDGPFAFDNAVSSEAAKQKGIVGPVAGNSDIIVVPNLTVGNTLTKSITYIAKKTVIAATVGAAIPVVFTSRTESLEGKLLSIALAAYTS</sequence>
<dbReference type="Gene3D" id="3.40.718.10">
    <property type="entry name" value="Isopropylmalate Dehydrogenase"/>
    <property type="match status" value="1"/>
</dbReference>
<evidence type="ECO:0000313" key="5">
    <source>
        <dbReference type="EMBL" id="NYB75855.1"/>
    </source>
</evidence>
<dbReference type="InterPro" id="IPR002505">
    <property type="entry name" value="PTA_PTB"/>
</dbReference>
<comment type="similarity">
    <text evidence="1">Belongs to the phosphate acetyltransferase and butyryltransferase family.</text>
</comment>
<evidence type="ECO:0000259" key="4">
    <source>
        <dbReference type="Pfam" id="PF01515"/>
    </source>
</evidence>
<dbReference type="RefSeq" id="WP_179239573.1">
    <property type="nucleotide sequence ID" value="NZ_JACBNQ010000030.1"/>
</dbReference>
<dbReference type="PIRSF" id="PIRSF000428">
    <property type="entry name" value="P_Ac_trans"/>
    <property type="match status" value="1"/>
</dbReference>
<name>A0A974BM01_SEDHY</name>
<dbReference type="Proteomes" id="UP000611629">
    <property type="component" value="Unassembled WGS sequence"/>
</dbReference>
<evidence type="ECO:0000313" key="6">
    <source>
        <dbReference type="Proteomes" id="UP000611629"/>
    </source>
</evidence>
<dbReference type="SUPFAM" id="SSF53659">
    <property type="entry name" value="Isocitrate/Isopropylmalate dehydrogenase-like"/>
    <property type="match status" value="1"/>
</dbReference>
<feature type="domain" description="Phosphate acetyl/butaryl transferase" evidence="4">
    <location>
        <begin position="76"/>
        <end position="294"/>
    </location>
</feature>
<dbReference type="NCBIfam" id="NF006045">
    <property type="entry name" value="PRK08190.1"/>
    <property type="match status" value="1"/>
</dbReference>
<dbReference type="PANTHER" id="PTHR43356:SF2">
    <property type="entry name" value="PHOSPHATE ACETYLTRANSFERASE"/>
    <property type="match status" value="1"/>
</dbReference>
<accession>A0A974BM01</accession>
<comment type="caution">
    <text evidence="5">The sequence shown here is derived from an EMBL/GenBank/DDBJ whole genome shotgun (WGS) entry which is preliminary data.</text>
</comment>
<organism evidence="5 6">
    <name type="scientific">Sedimentibacter hydroxybenzoicus DSM 7310</name>
    <dbReference type="NCBI Taxonomy" id="1123245"/>
    <lineage>
        <taxon>Bacteria</taxon>
        <taxon>Bacillati</taxon>
        <taxon>Bacillota</taxon>
        <taxon>Tissierellia</taxon>
        <taxon>Sedimentibacter</taxon>
    </lineage>
</organism>
<evidence type="ECO:0000256" key="3">
    <source>
        <dbReference type="ARBA" id="ARBA00023315"/>
    </source>
</evidence>
<reference evidence="5" key="1">
    <citation type="submission" date="2020-07" db="EMBL/GenBank/DDBJ databases">
        <title>Genomic analysis of a strain of Sedimentibacter Hydroxybenzoicus DSM7310.</title>
        <authorList>
            <person name="Ma S."/>
        </authorList>
    </citation>
    <scope>NUCLEOTIDE SEQUENCE</scope>
    <source>
        <strain evidence="5">DSM 7310</strain>
    </source>
</reference>
<dbReference type="AlphaFoldDB" id="A0A974BM01"/>
<evidence type="ECO:0000256" key="2">
    <source>
        <dbReference type="ARBA" id="ARBA00022679"/>
    </source>
</evidence>